<dbReference type="PRINTS" id="PR00035">
    <property type="entry name" value="HTHGNTR"/>
</dbReference>
<dbReference type="GO" id="GO:0003677">
    <property type="term" value="F:DNA binding"/>
    <property type="evidence" value="ECO:0007669"/>
    <property type="project" value="UniProtKB-KW"/>
</dbReference>
<dbReference type="PANTHER" id="PTHR44846">
    <property type="entry name" value="MANNOSYL-D-GLYCERATE TRANSPORT/METABOLISM SYSTEM REPRESSOR MNGR-RELATED"/>
    <property type="match status" value="1"/>
</dbReference>
<dbReference type="STRING" id="1133849.O3I_025070"/>
<evidence type="ECO:0000256" key="1">
    <source>
        <dbReference type="ARBA" id="ARBA00023015"/>
    </source>
</evidence>
<dbReference type="EMBL" id="CP003876">
    <property type="protein sequence ID" value="AFU02965.1"/>
    <property type="molecule type" value="Genomic_DNA"/>
</dbReference>
<keyword evidence="1" id="KW-0805">Transcription regulation</keyword>
<dbReference type="InterPro" id="IPR036388">
    <property type="entry name" value="WH-like_DNA-bd_sf"/>
</dbReference>
<dbReference type="GO" id="GO:0045892">
    <property type="term" value="P:negative regulation of DNA-templated transcription"/>
    <property type="evidence" value="ECO:0007669"/>
    <property type="project" value="TreeGrafter"/>
</dbReference>
<protein>
    <submittedName>
        <fullName evidence="5">GntR family transcriptional regulator</fullName>
    </submittedName>
</protein>
<dbReference type="InterPro" id="IPR028978">
    <property type="entry name" value="Chorismate_lyase_/UTRA_dom_sf"/>
</dbReference>
<feature type="domain" description="HTH gntR-type" evidence="4">
    <location>
        <begin position="8"/>
        <end position="74"/>
    </location>
</feature>
<dbReference type="PROSITE" id="PS50949">
    <property type="entry name" value="HTH_GNTR"/>
    <property type="match status" value="1"/>
</dbReference>
<dbReference type="PANTHER" id="PTHR44846:SF1">
    <property type="entry name" value="MANNOSYL-D-GLYCERATE TRANSPORT_METABOLISM SYSTEM REPRESSOR MNGR-RELATED"/>
    <property type="match status" value="1"/>
</dbReference>
<dbReference type="InterPro" id="IPR000524">
    <property type="entry name" value="Tscrpt_reg_HTH_GntR"/>
</dbReference>
<keyword evidence="3" id="KW-0804">Transcription</keyword>
<evidence type="ECO:0000256" key="3">
    <source>
        <dbReference type="ARBA" id="ARBA00023163"/>
    </source>
</evidence>
<dbReference type="eggNOG" id="COG2188">
    <property type="taxonomic scope" value="Bacteria"/>
</dbReference>
<dbReference type="Proteomes" id="UP000006304">
    <property type="component" value="Chromosome"/>
</dbReference>
<dbReference type="KEGG" id="nbr:O3I_025070"/>
<reference evidence="5 6" key="1">
    <citation type="journal article" date="2012" name="J. Bacteriol.">
        <title>Complete genome sequence of Nocardia brasiliensis HUJEG-1.</title>
        <authorList>
            <person name="Vera-Cabrera L."/>
            <person name="Ortiz-Lopez R."/>
            <person name="Elizondo-Gonzalez R."/>
            <person name="Perez-Maya A.A."/>
            <person name="Ocampo-Candiani J."/>
        </authorList>
    </citation>
    <scope>NUCLEOTIDE SEQUENCE [LARGE SCALE GENOMIC DNA]</scope>
    <source>
        <strain evidence="6">ATCC 700358</strain>
    </source>
</reference>
<dbReference type="SUPFAM" id="SSF46785">
    <property type="entry name" value="Winged helix' DNA-binding domain"/>
    <property type="match status" value="1"/>
</dbReference>
<name>K0F1G6_NOCB7</name>
<keyword evidence="2" id="KW-0238">DNA-binding</keyword>
<dbReference type="Pfam" id="PF07702">
    <property type="entry name" value="UTRA"/>
    <property type="match status" value="1"/>
</dbReference>
<organism evidence="5 6">
    <name type="scientific">Nocardia brasiliensis (strain ATCC 700358 / HUJEG-1)</name>
    <dbReference type="NCBI Taxonomy" id="1133849"/>
    <lineage>
        <taxon>Bacteria</taxon>
        <taxon>Bacillati</taxon>
        <taxon>Actinomycetota</taxon>
        <taxon>Actinomycetes</taxon>
        <taxon>Mycobacteriales</taxon>
        <taxon>Nocardiaceae</taxon>
        <taxon>Nocardia</taxon>
    </lineage>
</organism>
<evidence type="ECO:0000256" key="2">
    <source>
        <dbReference type="ARBA" id="ARBA00023125"/>
    </source>
</evidence>
<dbReference type="InterPro" id="IPR050679">
    <property type="entry name" value="Bact_HTH_transcr_reg"/>
</dbReference>
<dbReference type="AlphaFoldDB" id="K0F1G6"/>
<dbReference type="InterPro" id="IPR036390">
    <property type="entry name" value="WH_DNA-bd_sf"/>
</dbReference>
<dbReference type="HOGENOM" id="CLU_063236_2_3_11"/>
<dbReference type="Gene3D" id="1.10.10.10">
    <property type="entry name" value="Winged helix-like DNA-binding domain superfamily/Winged helix DNA-binding domain"/>
    <property type="match status" value="1"/>
</dbReference>
<evidence type="ECO:0000313" key="6">
    <source>
        <dbReference type="Proteomes" id="UP000006304"/>
    </source>
</evidence>
<evidence type="ECO:0000259" key="4">
    <source>
        <dbReference type="PROSITE" id="PS50949"/>
    </source>
</evidence>
<dbReference type="InterPro" id="IPR011663">
    <property type="entry name" value="UTRA"/>
</dbReference>
<dbReference type="Gene3D" id="3.40.1410.10">
    <property type="entry name" value="Chorismate lyase-like"/>
    <property type="match status" value="1"/>
</dbReference>
<accession>K0F1G6</accession>
<proteinExistence type="predicted"/>
<evidence type="ECO:0000313" key="5">
    <source>
        <dbReference type="EMBL" id="AFU02965.1"/>
    </source>
</evidence>
<dbReference type="RefSeq" id="WP_014985820.1">
    <property type="nucleotide sequence ID" value="NC_018681.1"/>
</dbReference>
<sequence>MTASTEPRELKHQALRAKLEKLLDGMSAGDPFPAERELAERYDVSRETVRQALRAVLLQGRIERRGRTTIVASPKVVQPLMIGSYTEAALADGRSASRILVGWTHLVADEELAGHLHVEVGAPITQLERVLTTDGYRVGLETTQLPAERYPGMFDNFDHTSSLYAAIMERGIKFERTEDSIDTTLPDAREAALLTVDARTPMFLLNRISYDQNGIPIEHRRSLYRGDRMTFTTTLRSRHD</sequence>
<dbReference type="GO" id="GO:0003700">
    <property type="term" value="F:DNA-binding transcription factor activity"/>
    <property type="evidence" value="ECO:0007669"/>
    <property type="project" value="InterPro"/>
</dbReference>
<keyword evidence="6" id="KW-1185">Reference proteome</keyword>
<dbReference type="Pfam" id="PF00392">
    <property type="entry name" value="GntR"/>
    <property type="match status" value="1"/>
</dbReference>
<dbReference type="SUPFAM" id="SSF64288">
    <property type="entry name" value="Chorismate lyase-like"/>
    <property type="match status" value="1"/>
</dbReference>
<dbReference type="SMART" id="SM00866">
    <property type="entry name" value="UTRA"/>
    <property type="match status" value="1"/>
</dbReference>
<gene>
    <name evidence="5" type="ORF">O3I_025070</name>
</gene>